<proteinExistence type="inferred from homology"/>
<keyword evidence="6 8" id="KW-0472">Membrane</keyword>
<keyword evidence="5 8" id="KW-1133">Transmembrane helix</keyword>
<protein>
    <recommendedName>
        <fullName evidence="9">Cas1p 10 TM acyl transferase domain-containing protein</fullName>
    </recommendedName>
</protein>
<evidence type="ECO:0000256" key="8">
    <source>
        <dbReference type="SAM" id="Phobius"/>
    </source>
</evidence>
<accession>A0ABD2Q522</accession>
<evidence type="ECO:0000256" key="7">
    <source>
        <dbReference type="ARBA" id="ARBA00023180"/>
    </source>
</evidence>
<dbReference type="PANTHER" id="PTHR13533:SF1">
    <property type="entry name" value="N-ACETYLNEURAMINATE 9-O-ACETYLTRANSFERASE"/>
    <property type="match status" value="1"/>
</dbReference>
<evidence type="ECO:0000256" key="1">
    <source>
        <dbReference type="ARBA" id="ARBA00004141"/>
    </source>
</evidence>
<name>A0ABD2Q522_9PLAT</name>
<feature type="transmembrane region" description="Helical" evidence="8">
    <location>
        <begin position="127"/>
        <end position="148"/>
    </location>
</feature>
<keyword evidence="3" id="KW-0808">Transferase</keyword>
<dbReference type="GO" id="GO:0005794">
    <property type="term" value="C:Golgi apparatus"/>
    <property type="evidence" value="ECO:0007669"/>
    <property type="project" value="UniProtKB-ARBA"/>
</dbReference>
<feature type="transmembrane region" description="Helical" evidence="8">
    <location>
        <begin position="230"/>
        <end position="250"/>
    </location>
</feature>
<feature type="domain" description="Cas1p 10 TM acyl transferase" evidence="9">
    <location>
        <begin position="32"/>
        <end position="286"/>
    </location>
</feature>
<sequence length="310" mass="35902">MTFRSLIINAITDSLLFQNLQILLNRFCNDHMRFFDGTCCTKPESISIVQFWIFGLFLVAFAISLILRLLAYFTKTLHYFAGAATDQQTCSLLWHSSDFFFCIARLGLIMVYFFVSDRTIFFMKAGKFYSITSIVLPIVYFSVVGFFFTKRLCQDKALVLNVDQTLECKGWLQLLILVYHISGASQLMPVYLLMRCVVSCYLFLSAYGHFMHYCNAKNGSNIWQNLSAIITRYLNVMFRMNFLVLCLCLVMNRPYQFYYFVPLISFCYTSQMLLMYTGPSLVANRPQPRLFNRHKKAISYGGTGKETTGK</sequence>
<comment type="caution">
    <text evidence="10">The sequence shown here is derived from an EMBL/GenBank/DDBJ whole genome shotgun (WGS) entry which is preliminary data.</text>
</comment>
<keyword evidence="7" id="KW-0325">Glycoprotein</keyword>
<feature type="transmembrane region" description="Helical" evidence="8">
    <location>
        <begin position="51"/>
        <end position="71"/>
    </location>
</feature>
<dbReference type="EMBL" id="JBJKFK010000930">
    <property type="protein sequence ID" value="KAL3314689.1"/>
    <property type="molecule type" value="Genomic_DNA"/>
</dbReference>
<comment type="subcellular location">
    <subcellularLocation>
        <location evidence="1">Membrane</location>
        <topology evidence="1">Multi-pass membrane protein</topology>
    </subcellularLocation>
</comment>
<keyword evidence="11" id="KW-1185">Reference proteome</keyword>
<evidence type="ECO:0000256" key="3">
    <source>
        <dbReference type="ARBA" id="ARBA00022679"/>
    </source>
</evidence>
<dbReference type="InterPro" id="IPR012419">
    <property type="entry name" value="Cas1_AcylTrans_dom"/>
</dbReference>
<keyword evidence="4 8" id="KW-0812">Transmembrane</keyword>
<dbReference type="GO" id="GO:0005975">
    <property type="term" value="P:carbohydrate metabolic process"/>
    <property type="evidence" value="ECO:0007669"/>
    <property type="project" value="UniProtKB-ARBA"/>
</dbReference>
<comment type="similarity">
    <text evidence="2">Belongs to the PC-esterase family. CASD1 subfamily.</text>
</comment>
<evidence type="ECO:0000256" key="5">
    <source>
        <dbReference type="ARBA" id="ARBA00022989"/>
    </source>
</evidence>
<dbReference type="Proteomes" id="UP001626550">
    <property type="component" value="Unassembled WGS sequence"/>
</dbReference>
<dbReference type="PANTHER" id="PTHR13533">
    <property type="entry name" value="N-ACETYLNEURAMINATE 9-O-ACETYLTRANSFERASE"/>
    <property type="match status" value="1"/>
</dbReference>
<organism evidence="10 11">
    <name type="scientific">Cichlidogyrus casuarinus</name>
    <dbReference type="NCBI Taxonomy" id="1844966"/>
    <lineage>
        <taxon>Eukaryota</taxon>
        <taxon>Metazoa</taxon>
        <taxon>Spiralia</taxon>
        <taxon>Lophotrochozoa</taxon>
        <taxon>Platyhelminthes</taxon>
        <taxon>Monogenea</taxon>
        <taxon>Monopisthocotylea</taxon>
        <taxon>Dactylogyridea</taxon>
        <taxon>Ancyrocephalidae</taxon>
        <taxon>Cichlidogyrus</taxon>
    </lineage>
</organism>
<dbReference type="GO" id="GO:0016020">
    <property type="term" value="C:membrane"/>
    <property type="evidence" value="ECO:0007669"/>
    <property type="project" value="UniProtKB-SubCell"/>
</dbReference>
<evidence type="ECO:0000313" key="11">
    <source>
        <dbReference type="Proteomes" id="UP001626550"/>
    </source>
</evidence>
<evidence type="ECO:0000259" key="9">
    <source>
        <dbReference type="Pfam" id="PF07779"/>
    </source>
</evidence>
<evidence type="ECO:0000256" key="2">
    <source>
        <dbReference type="ARBA" id="ARBA00010666"/>
    </source>
</evidence>
<evidence type="ECO:0000256" key="4">
    <source>
        <dbReference type="ARBA" id="ARBA00022692"/>
    </source>
</evidence>
<feature type="transmembrane region" description="Helical" evidence="8">
    <location>
        <begin position="190"/>
        <end position="210"/>
    </location>
</feature>
<evidence type="ECO:0000313" key="10">
    <source>
        <dbReference type="EMBL" id="KAL3314689.1"/>
    </source>
</evidence>
<reference evidence="10 11" key="1">
    <citation type="submission" date="2024-11" db="EMBL/GenBank/DDBJ databases">
        <title>Adaptive evolution of stress response genes in parasites aligns with host niche diversity.</title>
        <authorList>
            <person name="Hahn C."/>
            <person name="Resl P."/>
        </authorList>
    </citation>
    <scope>NUCLEOTIDE SEQUENCE [LARGE SCALE GENOMIC DNA]</scope>
    <source>
        <strain evidence="10">EGGRZ-B1_66</strain>
        <tissue evidence="10">Body</tissue>
    </source>
</reference>
<dbReference type="AlphaFoldDB" id="A0ABD2Q522"/>
<feature type="transmembrane region" description="Helical" evidence="8">
    <location>
        <begin position="92"/>
        <end position="115"/>
    </location>
</feature>
<dbReference type="GO" id="GO:0016740">
    <property type="term" value="F:transferase activity"/>
    <property type="evidence" value="ECO:0007669"/>
    <property type="project" value="UniProtKB-KW"/>
</dbReference>
<feature type="transmembrane region" description="Helical" evidence="8">
    <location>
        <begin position="257"/>
        <end position="276"/>
    </location>
</feature>
<dbReference type="Pfam" id="PF07779">
    <property type="entry name" value="Cas1_AcylT"/>
    <property type="match status" value="1"/>
</dbReference>
<gene>
    <name evidence="10" type="ORF">Ciccas_006689</name>
</gene>
<evidence type="ECO:0000256" key="6">
    <source>
        <dbReference type="ARBA" id="ARBA00023136"/>
    </source>
</evidence>